<dbReference type="InterPro" id="IPR044965">
    <property type="entry name" value="Glyco_hydro_17_plant"/>
</dbReference>
<dbReference type="EMBL" id="JBBWWQ010000015">
    <property type="protein sequence ID" value="KAK8928957.1"/>
    <property type="molecule type" value="Genomic_DNA"/>
</dbReference>
<dbReference type="Pfam" id="PF00332">
    <property type="entry name" value="Glyco_hydro_17"/>
    <property type="match status" value="1"/>
</dbReference>
<dbReference type="Proteomes" id="UP001418222">
    <property type="component" value="Unassembled WGS sequence"/>
</dbReference>
<evidence type="ECO:0000256" key="2">
    <source>
        <dbReference type="ARBA" id="ARBA00022801"/>
    </source>
</evidence>
<keyword evidence="2" id="KW-0378">Hydrolase</keyword>
<reference evidence="5 6" key="1">
    <citation type="journal article" date="2022" name="Nat. Plants">
        <title>Genomes of leafy and leafless Platanthera orchids illuminate the evolution of mycoheterotrophy.</title>
        <authorList>
            <person name="Li M.H."/>
            <person name="Liu K.W."/>
            <person name="Li Z."/>
            <person name="Lu H.C."/>
            <person name="Ye Q.L."/>
            <person name="Zhang D."/>
            <person name="Wang J.Y."/>
            <person name="Li Y.F."/>
            <person name="Zhong Z.M."/>
            <person name="Liu X."/>
            <person name="Yu X."/>
            <person name="Liu D.K."/>
            <person name="Tu X.D."/>
            <person name="Liu B."/>
            <person name="Hao Y."/>
            <person name="Liao X.Y."/>
            <person name="Jiang Y.T."/>
            <person name="Sun W.H."/>
            <person name="Chen J."/>
            <person name="Chen Y.Q."/>
            <person name="Ai Y."/>
            <person name="Zhai J.W."/>
            <person name="Wu S.S."/>
            <person name="Zhou Z."/>
            <person name="Hsiao Y.Y."/>
            <person name="Wu W.L."/>
            <person name="Chen Y.Y."/>
            <person name="Lin Y.F."/>
            <person name="Hsu J.L."/>
            <person name="Li C.Y."/>
            <person name="Wang Z.W."/>
            <person name="Zhao X."/>
            <person name="Zhong W.Y."/>
            <person name="Ma X.K."/>
            <person name="Ma L."/>
            <person name="Huang J."/>
            <person name="Chen G.Z."/>
            <person name="Huang M.Z."/>
            <person name="Huang L."/>
            <person name="Peng D.H."/>
            <person name="Luo Y.B."/>
            <person name="Zou S.Q."/>
            <person name="Chen S.P."/>
            <person name="Lan S."/>
            <person name="Tsai W.C."/>
            <person name="Van de Peer Y."/>
            <person name="Liu Z.J."/>
        </authorList>
    </citation>
    <scope>NUCLEOTIDE SEQUENCE [LARGE SCALE GENOMIC DNA]</scope>
    <source>
        <strain evidence="5">Lor287</strain>
    </source>
</reference>
<sequence>MRWNDCLQVLRNQTPSSGLKPKLLCRPSKAEVNCFFYFLSCMAGLRADRGKEVIDRSSAIAWVDANIVPYVKAVNFSYIDICNEVIPSELATFVLPAMHSNEAALCAVGISIPVTTAVSTALLGTSYPPSQEKIRLDYALFTASDVVVQDGIIGYSNLFDAMVDSVNLAIERLSGAGVCAVVSMTGWPSAGGGNAATIDNVRAYTNNLIRHVSEKTRTPKCPGNELESLSEANSSSNKNLVVGETFNKMRIRLWIERVDPVVDRVCRFGLRIEL</sequence>
<comment type="caution">
    <text evidence="5">The sequence shown here is derived from an EMBL/GenBank/DDBJ whole genome shotgun (WGS) entry which is preliminary data.</text>
</comment>
<dbReference type="AlphaFoldDB" id="A0AAP0B692"/>
<evidence type="ECO:0000313" key="5">
    <source>
        <dbReference type="EMBL" id="KAK8928957.1"/>
    </source>
</evidence>
<dbReference type="SUPFAM" id="SSF51445">
    <property type="entry name" value="(Trans)glycosidases"/>
    <property type="match status" value="1"/>
</dbReference>
<dbReference type="GO" id="GO:0004553">
    <property type="term" value="F:hydrolase activity, hydrolyzing O-glycosyl compounds"/>
    <property type="evidence" value="ECO:0007669"/>
    <property type="project" value="InterPro"/>
</dbReference>
<keyword evidence="6" id="KW-1185">Reference proteome</keyword>
<keyword evidence="3" id="KW-0326">Glycosidase</keyword>
<comment type="similarity">
    <text evidence="1 4">Belongs to the glycosyl hydrolase 17 family.</text>
</comment>
<name>A0AAP0B692_9ASPA</name>
<evidence type="ECO:0000313" key="6">
    <source>
        <dbReference type="Proteomes" id="UP001418222"/>
    </source>
</evidence>
<evidence type="ECO:0000256" key="4">
    <source>
        <dbReference type="RuleBase" id="RU004335"/>
    </source>
</evidence>
<accession>A0AAP0B692</accession>
<dbReference type="GO" id="GO:0005975">
    <property type="term" value="P:carbohydrate metabolic process"/>
    <property type="evidence" value="ECO:0007669"/>
    <property type="project" value="InterPro"/>
</dbReference>
<dbReference type="Gene3D" id="3.20.20.80">
    <property type="entry name" value="Glycosidases"/>
    <property type="match status" value="2"/>
</dbReference>
<protein>
    <recommendedName>
        <fullName evidence="7">Glucan endo-1,3-beta-D-glucosidase</fullName>
    </recommendedName>
</protein>
<evidence type="ECO:0008006" key="7">
    <source>
        <dbReference type="Google" id="ProtNLM"/>
    </source>
</evidence>
<evidence type="ECO:0000256" key="3">
    <source>
        <dbReference type="ARBA" id="ARBA00023295"/>
    </source>
</evidence>
<dbReference type="InterPro" id="IPR000490">
    <property type="entry name" value="Glyco_hydro_17"/>
</dbReference>
<dbReference type="PANTHER" id="PTHR32227">
    <property type="entry name" value="GLUCAN ENDO-1,3-BETA-GLUCOSIDASE BG1-RELATED-RELATED"/>
    <property type="match status" value="1"/>
</dbReference>
<gene>
    <name evidence="5" type="ORF">KSP39_PZI017693</name>
</gene>
<dbReference type="InterPro" id="IPR017853">
    <property type="entry name" value="GH"/>
</dbReference>
<proteinExistence type="inferred from homology"/>
<organism evidence="5 6">
    <name type="scientific">Platanthera zijinensis</name>
    <dbReference type="NCBI Taxonomy" id="2320716"/>
    <lineage>
        <taxon>Eukaryota</taxon>
        <taxon>Viridiplantae</taxon>
        <taxon>Streptophyta</taxon>
        <taxon>Embryophyta</taxon>
        <taxon>Tracheophyta</taxon>
        <taxon>Spermatophyta</taxon>
        <taxon>Magnoliopsida</taxon>
        <taxon>Liliopsida</taxon>
        <taxon>Asparagales</taxon>
        <taxon>Orchidaceae</taxon>
        <taxon>Orchidoideae</taxon>
        <taxon>Orchideae</taxon>
        <taxon>Orchidinae</taxon>
        <taxon>Platanthera</taxon>
    </lineage>
</organism>
<evidence type="ECO:0000256" key="1">
    <source>
        <dbReference type="ARBA" id="ARBA00008773"/>
    </source>
</evidence>